<name>D6STR9_9BACT</name>
<dbReference type="Proteomes" id="UP000005496">
    <property type="component" value="Unassembled WGS sequence"/>
</dbReference>
<comment type="caution">
    <text evidence="1">The sequence shown here is derived from an EMBL/GenBank/DDBJ whole genome shotgun (WGS) entry which is preliminary data.</text>
</comment>
<reference evidence="1" key="1">
    <citation type="submission" date="2010-05" db="EMBL/GenBank/DDBJ databases">
        <title>The draft genome of Desulfonatronospira thiodismutans ASO3-1.</title>
        <authorList>
            <consortium name="US DOE Joint Genome Institute (JGI-PGF)"/>
            <person name="Lucas S."/>
            <person name="Copeland A."/>
            <person name="Lapidus A."/>
            <person name="Cheng J.-F."/>
            <person name="Bruce D."/>
            <person name="Goodwin L."/>
            <person name="Pitluck S."/>
            <person name="Chertkov O."/>
            <person name="Brettin T."/>
            <person name="Detter J.C."/>
            <person name="Han C."/>
            <person name="Land M.L."/>
            <person name="Hauser L."/>
            <person name="Kyrpides N."/>
            <person name="Mikhailova N."/>
            <person name="Muyzer G."/>
            <person name="Woyke T."/>
        </authorList>
    </citation>
    <scope>NUCLEOTIDE SEQUENCE [LARGE SCALE GENOMIC DNA]</scope>
    <source>
        <strain evidence="1">ASO3-1</strain>
    </source>
</reference>
<keyword evidence="2" id="KW-1185">Reference proteome</keyword>
<sequence>MLPDGVTTRFVQGQLRLFGLNELHPKTKNEVVEWARKNRQELQQARFNELLHLTGAHISRRSGKITLVFDPPLAGPDHDQKRWQLAGELEEMFRKMPELAISKSTRSDPAAPHKEVKKKITPEMMRSQKASRPWILPRLPELKTYGWTPRMLFRVGRFKYPLGNWGPAWCDNWVRPDVKVKIDPDGAIRWSWTEKTGRTVTQAKRPYI</sequence>
<dbReference type="RefSeq" id="WP_008871434.1">
    <property type="nucleotide sequence ID" value="NZ_ACJN02000003.1"/>
</dbReference>
<accession>D6STR9</accession>
<proteinExistence type="predicted"/>
<gene>
    <name evidence="1" type="ORF">Dthio_PD1425</name>
</gene>
<dbReference type="AlphaFoldDB" id="D6STR9"/>
<organism evidence="1 2">
    <name type="scientific">Desulfonatronospira thiodismutans ASO3-1</name>
    <dbReference type="NCBI Taxonomy" id="555779"/>
    <lineage>
        <taxon>Bacteria</taxon>
        <taxon>Pseudomonadati</taxon>
        <taxon>Thermodesulfobacteriota</taxon>
        <taxon>Desulfovibrionia</taxon>
        <taxon>Desulfovibrionales</taxon>
        <taxon>Desulfonatronovibrionaceae</taxon>
        <taxon>Desulfonatronospira</taxon>
    </lineage>
</organism>
<evidence type="ECO:0000313" key="1">
    <source>
        <dbReference type="EMBL" id="EFI34085.1"/>
    </source>
</evidence>
<protein>
    <submittedName>
        <fullName evidence="1">Uncharacterized protein</fullName>
    </submittedName>
</protein>
<dbReference type="EMBL" id="ACJN02000003">
    <property type="protein sequence ID" value="EFI34085.1"/>
    <property type="molecule type" value="Genomic_DNA"/>
</dbReference>
<evidence type="ECO:0000313" key="2">
    <source>
        <dbReference type="Proteomes" id="UP000005496"/>
    </source>
</evidence>
<dbReference type="OrthoDB" id="8967890at2"/>